<gene>
    <name evidence="2" type="ORF">EVOR1521_LOCUS2290</name>
</gene>
<evidence type="ECO:0000256" key="1">
    <source>
        <dbReference type="SAM" id="MobiDB-lite"/>
    </source>
</evidence>
<keyword evidence="3" id="KW-1185">Reference proteome</keyword>
<dbReference type="AlphaFoldDB" id="A0AA36MHW3"/>
<protein>
    <submittedName>
        <fullName evidence="2">Uncharacterized protein</fullName>
    </submittedName>
</protein>
<name>A0AA36MHW3_9DINO</name>
<dbReference type="EMBL" id="CAUJNA010000116">
    <property type="protein sequence ID" value="CAJ1372151.1"/>
    <property type="molecule type" value="Genomic_DNA"/>
</dbReference>
<dbReference type="Proteomes" id="UP001178507">
    <property type="component" value="Unassembled WGS sequence"/>
</dbReference>
<evidence type="ECO:0000313" key="3">
    <source>
        <dbReference type="Proteomes" id="UP001178507"/>
    </source>
</evidence>
<comment type="caution">
    <text evidence="2">The sequence shown here is derived from an EMBL/GenBank/DDBJ whole genome shotgun (WGS) entry which is preliminary data.</text>
</comment>
<feature type="region of interest" description="Disordered" evidence="1">
    <location>
        <begin position="213"/>
        <end position="234"/>
    </location>
</feature>
<accession>A0AA36MHW3</accession>
<evidence type="ECO:0000313" key="2">
    <source>
        <dbReference type="EMBL" id="CAJ1372151.1"/>
    </source>
</evidence>
<reference evidence="2" key="1">
    <citation type="submission" date="2023-08" db="EMBL/GenBank/DDBJ databases">
        <authorList>
            <person name="Chen Y."/>
            <person name="Shah S."/>
            <person name="Dougan E. K."/>
            <person name="Thang M."/>
            <person name="Chan C."/>
        </authorList>
    </citation>
    <scope>NUCLEOTIDE SEQUENCE</scope>
</reference>
<proteinExistence type="predicted"/>
<organism evidence="2 3">
    <name type="scientific">Effrenium voratum</name>
    <dbReference type="NCBI Taxonomy" id="2562239"/>
    <lineage>
        <taxon>Eukaryota</taxon>
        <taxon>Sar</taxon>
        <taxon>Alveolata</taxon>
        <taxon>Dinophyceae</taxon>
        <taxon>Suessiales</taxon>
        <taxon>Symbiodiniaceae</taxon>
        <taxon>Effrenium</taxon>
    </lineage>
</organism>
<sequence length="234" mass="26372">MGCSIAPQCCDERFSSDAIIFAHDDHTSVKEEIMLARDLHKAAGGTLWLEFVYEEQLEEVRKAFATADTADDQAKLEELLQSISSNGWSMEFNKSLVHLLTVAQKHHIAFHALDDPEWSRDAFIAHYGPARGPLRYLANRASQLDDGEGATSRWCSKICARRATEREEQGPVVVLGGAEHGPPFHKFMKARINVEVTCIYEDLHEKHATQQISSQLDTLNSEETRHSLQTLRSR</sequence>